<proteinExistence type="predicted"/>
<dbReference type="RefSeq" id="WP_120743368.1">
    <property type="nucleotide sequence ID" value="NZ_CP032568.1"/>
</dbReference>
<reference evidence="1 2" key="1">
    <citation type="submission" date="2018-09" db="EMBL/GenBank/DDBJ databases">
        <title>Nocardia yunnanensis sp. nov., an actinomycete isolated from a soil sample.</title>
        <authorList>
            <person name="Zhang J."/>
        </authorList>
    </citation>
    <scope>NUCLEOTIDE SEQUENCE [LARGE SCALE GENOMIC DNA]</scope>
    <source>
        <strain evidence="1 2">CFHS0054</strain>
    </source>
</reference>
<sequence>MTIDKRIQDLTTQAADADLMNGFLAGQLVRTNGPTDDSELPTPDAAEVESARMVPTTVRFSAAQREKLEKLAKARKTDVSSLLRDWVDHQLEASEHPERKLITLEEAVEALRNLPHSA</sequence>
<gene>
    <name evidence="1" type="ORF">D7D52_35670</name>
</gene>
<organism evidence="1 2">
    <name type="scientific">Nocardia yunnanensis</name>
    <dbReference type="NCBI Taxonomy" id="2382165"/>
    <lineage>
        <taxon>Bacteria</taxon>
        <taxon>Bacillati</taxon>
        <taxon>Actinomycetota</taxon>
        <taxon>Actinomycetes</taxon>
        <taxon>Mycobacteriales</taxon>
        <taxon>Nocardiaceae</taxon>
        <taxon>Nocardia</taxon>
    </lineage>
</organism>
<dbReference type="Proteomes" id="UP000267164">
    <property type="component" value="Chromosome"/>
</dbReference>
<evidence type="ECO:0000313" key="2">
    <source>
        <dbReference type="Proteomes" id="UP000267164"/>
    </source>
</evidence>
<dbReference type="EMBL" id="CP032568">
    <property type="protein sequence ID" value="AYF78285.1"/>
    <property type="molecule type" value="Genomic_DNA"/>
</dbReference>
<evidence type="ECO:0000313" key="1">
    <source>
        <dbReference type="EMBL" id="AYF78285.1"/>
    </source>
</evidence>
<accession>A0A386ZP01</accession>
<dbReference type="AlphaFoldDB" id="A0A386ZP01"/>
<name>A0A386ZP01_9NOCA</name>
<dbReference type="KEGG" id="nyu:D7D52_35670"/>
<dbReference type="OrthoDB" id="4555331at2"/>
<protein>
    <submittedName>
        <fullName evidence="1">Regulator</fullName>
    </submittedName>
</protein>
<keyword evidence="2" id="KW-1185">Reference proteome</keyword>